<dbReference type="Pfam" id="PF23598">
    <property type="entry name" value="LRR_14"/>
    <property type="match status" value="1"/>
</dbReference>
<dbReference type="FunFam" id="1.10.10.10:FF:000322">
    <property type="entry name" value="Probable disease resistance protein At1g63360"/>
    <property type="match status" value="1"/>
</dbReference>
<dbReference type="InterPro" id="IPR032675">
    <property type="entry name" value="LRR_dom_sf"/>
</dbReference>
<dbReference type="InterPro" id="IPR055414">
    <property type="entry name" value="LRR_R13L4/SHOC2-like"/>
</dbReference>
<gene>
    <name evidence="6" type="ORF">FNV43_RR10379</name>
</gene>
<evidence type="ECO:0000259" key="4">
    <source>
        <dbReference type="Pfam" id="PF23559"/>
    </source>
</evidence>
<evidence type="ECO:0000259" key="5">
    <source>
        <dbReference type="Pfam" id="PF23598"/>
    </source>
</evidence>
<evidence type="ECO:0008006" key="8">
    <source>
        <dbReference type="Google" id="ProtNLM"/>
    </source>
</evidence>
<reference evidence="6" key="1">
    <citation type="submission" date="2020-03" db="EMBL/GenBank/DDBJ databases">
        <title>A high-quality chromosome-level genome assembly of a woody plant with both climbing and erect habits, Rhamnella rubrinervis.</title>
        <authorList>
            <person name="Lu Z."/>
            <person name="Yang Y."/>
            <person name="Zhu X."/>
            <person name="Sun Y."/>
        </authorList>
    </citation>
    <scope>NUCLEOTIDE SEQUENCE</scope>
    <source>
        <strain evidence="6">BYM</strain>
        <tissue evidence="6">Leaf</tissue>
    </source>
</reference>
<evidence type="ECO:0000256" key="2">
    <source>
        <dbReference type="ARBA" id="ARBA00022821"/>
    </source>
</evidence>
<dbReference type="Gene3D" id="1.10.8.430">
    <property type="entry name" value="Helical domain of apoptotic protease-activating factors"/>
    <property type="match status" value="1"/>
</dbReference>
<feature type="domain" description="Disease resistance protein winged helix" evidence="4">
    <location>
        <begin position="130"/>
        <end position="199"/>
    </location>
</feature>
<dbReference type="PANTHER" id="PTHR23155">
    <property type="entry name" value="DISEASE RESISTANCE PROTEIN RP"/>
    <property type="match status" value="1"/>
</dbReference>
<dbReference type="Gene3D" id="3.80.10.10">
    <property type="entry name" value="Ribonuclease Inhibitor"/>
    <property type="match status" value="1"/>
</dbReference>
<feature type="region of interest" description="Disordered" evidence="3">
    <location>
        <begin position="478"/>
        <end position="505"/>
    </location>
</feature>
<dbReference type="GO" id="GO:0043531">
    <property type="term" value="F:ADP binding"/>
    <property type="evidence" value="ECO:0007669"/>
    <property type="project" value="InterPro"/>
</dbReference>
<dbReference type="GO" id="GO:0098542">
    <property type="term" value="P:defense response to other organism"/>
    <property type="evidence" value="ECO:0007669"/>
    <property type="project" value="TreeGrafter"/>
</dbReference>
<dbReference type="AlphaFoldDB" id="A0A8K0ML31"/>
<dbReference type="Pfam" id="PF23559">
    <property type="entry name" value="WHD_DRP"/>
    <property type="match status" value="1"/>
</dbReference>
<dbReference type="SUPFAM" id="SSF52540">
    <property type="entry name" value="P-loop containing nucleoside triphosphate hydrolases"/>
    <property type="match status" value="1"/>
</dbReference>
<dbReference type="Proteomes" id="UP000796880">
    <property type="component" value="Unassembled WGS sequence"/>
</dbReference>
<dbReference type="InterPro" id="IPR042197">
    <property type="entry name" value="Apaf_helical"/>
</dbReference>
<feature type="compositionally biased region" description="Basic residues" evidence="3">
    <location>
        <begin position="489"/>
        <end position="505"/>
    </location>
</feature>
<dbReference type="InterPro" id="IPR027417">
    <property type="entry name" value="P-loop_NTPase"/>
</dbReference>
<comment type="caution">
    <text evidence="6">The sequence shown here is derived from an EMBL/GenBank/DDBJ whole genome shotgun (WGS) entry which is preliminary data.</text>
</comment>
<organism evidence="6 7">
    <name type="scientific">Rhamnella rubrinervis</name>
    <dbReference type="NCBI Taxonomy" id="2594499"/>
    <lineage>
        <taxon>Eukaryota</taxon>
        <taxon>Viridiplantae</taxon>
        <taxon>Streptophyta</taxon>
        <taxon>Embryophyta</taxon>
        <taxon>Tracheophyta</taxon>
        <taxon>Spermatophyta</taxon>
        <taxon>Magnoliopsida</taxon>
        <taxon>eudicotyledons</taxon>
        <taxon>Gunneridae</taxon>
        <taxon>Pentapetalae</taxon>
        <taxon>rosids</taxon>
        <taxon>fabids</taxon>
        <taxon>Rosales</taxon>
        <taxon>Rhamnaceae</taxon>
        <taxon>rhamnoid group</taxon>
        <taxon>Rhamneae</taxon>
        <taxon>Rhamnella</taxon>
    </lineage>
</organism>
<name>A0A8K0ML31_9ROSA</name>
<dbReference type="InterPro" id="IPR044974">
    <property type="entry name" value="Disease_R_plants"/>
</dbReference>
<evidence type="ECO:0000256" key="3">
    <source>
        <dbReference type="SAM" id="MobiDB-lite"/>
    </source>
</evidence>
<sequence length="513" mass="59412">MITTRKDDVASHSCMEFKGKVYYLIPLSEDESWVLFCRKAFRGNACPPYLSEICKDILRKCEGLPLAVVAVSGVLATKDARRIDEWDMIRRSLGVEIQGNNKLEDLQKVLSLSFNDLPHYLKTCFLHLAIFPEGYLIKRMRLIRLWIAEGFVEVKEGKTLEEVAQDYLNELLNRNLMQVAGRTTDGRVKFFRIHDLLRGIIISKSRDQNFAAIVKAQTTTWPERVRRLSIHTTLPYLEHCRSSSHLRSLFMFGWAEKSSVSTLFPDGFRLLSVLDLQRAPLKTFPKEVADLFYLKYLSLRRTKFLERLYLTGRLEELPSWIPSLRSLARLFLKWSQLRDDPLVHLQDLPNLVHLELLQVFDGDTLCFKAGGFKKLKLLGLDMFDKLKCVQIEKGAMPSLETLVIHRSNLLWNVPFGVEHLMKLKVLEFFDMPDELIMKLCPDGKGEDHWKVKHVPEVYSAYWRDGGWDVYSIDSFGKKENSHHPPGKVTRSHGRHHPPGKVTRSHGLRTLWKV</sequence>
<evidence type="ECO:0000313" key="6">
    <source>
        <dbReference type="EMBL" id="KAF3449648.1"/>
    </source>
</evidence>
<protein>
    <recommendedName>
        <fullName evidence="8">NB-ARC domain-containing protein</fullName>
    </recommendedName>
</protein>
<accession>A0A8K0ML31</accession>
<dbReference type="SUPFAM" id="SSF52058">
    <property type="entry name" value="L domain-like"/>
    <property type="match status" value="1"/>
</dbReference>
<dbReference type="InterPro" id="IPR036388">
    <property type="entry name" value="WH-like_DNA-bd_sf"/>
</dbReference>
<keyword evidence="7" id="KW-1185">Reference proteome</keyword>
<evidence type="ECO:0000256" key="1">
    <source>
        <dbReference type="ARBA" id="ARBA00022737"/>
    </source>
</evidence>
<dbReference type="InterPro" id="IPR058922">
    <property type="entry name" value="WHD_DRP"/>
</dbReference>
<proteinExistence type="predicted"/>
<dbReference type="Gene3D" id="1.10.10.10">
    <property type="entry name" value="Winged helix-like DNA-binding domain superfamily/Winged helix DNA-binding domain"/>
    <property type="match status" value="1"/>
</dbReference>
<dbReference type="PANTHER" id="PTHR23155:SF1205">
    <property type="entry name" value="DISEASE RESISTANCE PROTEIN RPM1"/>
    <property type="match status" value="1"/>
</dbReference>
<feature type="domain" description="Disease resistance R13L4/SHOC-2-like LRR" evidence="5">
    <location>
        <begin position="305"/>
        <end position="426"/>
    </location>
</feature>
<keyword evidence="1" id="KW-0677">Repeat</keyword>
<dbReference type="OrthoDB" id="598235at2759"/>
<keyword evidence="2" id="KW-0611">Plant defense</keyword>
<evidence type="ECO:0000313" key="7">
    <source>
        <dbReference type="Proteomes" id="UP000796880"/>
    </source>
</evidence>
<dbReference type="EMBL" id="VOIH02000004">
    <property type="protein sequence ID" value="KAF3449648.1"/>
    <property type="molecule type" value="Genomic_DNA"/>
</dbReference>